<dbReference type="EMBL" id="GBXM01066145">
    <property type="protein sequence ID" value="JAH42432.1"/>
    <property type="molecule type" value="Transcribed_RNA"/>
</dbReference>
<dbReference type="AlphaFoldDB" id="A0A0E9SMH6"/>
<feature type="compositionally biased region" description="Basic and acidic residues" evidence="1">
    <location>
        <begin position="1"/>
        <end position="29"/>
    </location>
</feature>
<reference evidence="2" key="1">
    <citation type="submission" date="2014-11" db="EMBL/GenBank/DDBJ databases">
        <authorList>
            <person name="Amaro Gonzalez C."/>
        </authorList>
    </citation>
    <scope>NUCLEOTIDE SEQUENCE</scope>
</reference>
<reference evidence="2" key="2">
    <citation type="journal article" date="2015" name="Fish Shellfish Immunol.">
        <title>Early steps in the European eel (Anguilla anguilla)-Vibrio vulnificus interaction in the gills: Role of the RtxA13 toxin.</title>
        <authorList>
            <person name="Callol A."/>
            <person name="Pajuelo D."/>
            <person name="Ebbesson L."/>
            <person name="Teles M."/>
            <person name="MacKenzie S."/>
            <person name="Amaro C."/>
        </authorList>
    </citation>
    <scope>NUCLEOTIDE SEQUENCE</scope>
</reference>
<proteinExistence type="predicted"/>
<feature type="compositionally biased region" description="Polar residues" evidence="1">
    <location>
        <begin position="35"/>
        <end position="52"/>
    </location>
</feature>
<sequence length="52" mass="6293">MRMRGEGGRGRKKERERERPHPEHSHWKSEGSICRWTQSKTNRALTNKNYKN</sequence>
<organism evidence="2">
    <name type="scientific">Anguilla anguilla</name>
    <name type="common">European freshwater eel</name>
    <name type="synonym">Muraena anguilla</name>
    <dbReference type="NCBI Taxonomy" id="7936"/>
    <lineage>
        <taxon>Eukaryota</taxon>
        <taxon>Metazoa</taxon>
        <taxon>Chordata</taxon>
        <taxon>Craniata</taxon>
        <taxon>Vertebrata</taxon>
        <taxon>Euteleostomi</taxon>
        <taxon>Actinopterygii</taxon>
        <taxon>Neopterygii</taxon>
        <taxon>Teleostei</taxon>
        <taxon>Anguilliformes</taxon>
        <taxon>Anguillidae</taxon>
        <taxon>Anguilla</taxon>
    </lineage>
</organism>
<name>A0A0E9SMH6_ANGAN</name>
<protein>
    <submittedName>
        <fullName evidence="2">Uncharacterized protein</fullName>
    </submittedName>
</protein>
<accession>A0A0E9SMH6</accession>
<evidence type="ECO:0000256" key="1">
    <source>
        <dbReference type="SAM" id="MobiDB-lite"/>
    </source>
</evidence>
<feature type="region of interest" description="Disordered" evidence="1">
    <location>
        <begin position="1"/>
        <end position="52"/>
    </location>
</feature>
<evidence type="ECO:0000313" key="2">
    <source>
        <dbReference type="EMBL" id="JAH42432.1"/>
    </source>
</evidence>